<evidence type="ECO:0000313" key="3">
    <source>
        <dbReference type="Proteomes" id="UP000479639"/>
    </source>
</evidence>
<feature type="region of interest" description="Disordered" evidence="1">
    <location>
        <begin position="860"/>
        <end position="925"/>
    </location>
</feature>
<dbReference type="EMBL" id="WAJS01000009">
    <property type="protein sequence ID" value="KAB1650830.1"/>
    <property type="molecule type" value="Genomic_DNA"/>
</dbReference>
<protein>
    <submittedName>
        <fullName evidence="2">Uncharacterized protein</fullName>
    </submittedName>
</protein>
<comment type="caution">
    <text evidence="2">The sequence shown here is derived from an EMBL/GenBank/DDBJ whole genome shotgun (WGS) entry which is preliminary data.</text>
</comment>
<dbReference type="Proteomes" id="UP000479639">
    <property type="component" value="Unassembled WGS sequence"/>
</dbReference>
<feature type="compositionally biased region" description="Basic and acidic residues" evidence="1">
    <location>
        <begin position="1202"/>
        <end position="1211"/>
    </location>
</feature>
<proteinExistence type="predicted"/>
<evidence type="ECO:0000256" key="1">
    <source>
        <dbReference type="SAM" id="MobiDB-lite"/>
    </source>
</evidence>
<feature type="compositionally biased region" description="Acidic residues" evidence="1">
    <location>
        <begin position="867"/>
        <end position="876"/>
    </location>
</feature>
<feature type="non-terminal residue" evidence="2">
    <location>
        <position position="1310"/>
    </location>
</feature>
<evidence type="ECO:0000313" key="2">
    <source>
        <dbReference type="EMBL" id="KAB1650830.1"/>
    </source>
</evidence>
<accession>A0A7C8FPL0</accession>
<feature type="compositionally biased region" description="Pro residues" evidence="1">
    <location>
        <begin position="1266"/>
        <end position="1277"/>
    </location>
</feature>
<sequence>MTTAGQYLQRAATAALDASDAATPAGDPVPRDGGWVTPVGCQLQINGGTDGTDYSFADGILHILSSKPLTVKMADGVTTTAQTIQIDAGVHADLTLAGVTIQSTTSAPINMVNNVKDIADNDGKAPENQRKAATADEIRRKTMLHLTLASGTSNTLESTVSANSGWPGIRCGWGSVLVIDDEVRNLDTSNNIVTPVNGLIGSDVTLIGGQKLSAGSAPTEMDAKNPGELTAVGRGQSAGIGGGPKENSGTIIINGGRITATSTSSNLSYSNGAGIGGGAGGSGTVITINGGRIKATAGYCGSGIGSGLGYFTTSSNMDCTAKDDAIDILKKEENSHGYSFIDTVTTEFNTGDVQYPNLENYHTVAGDITLNSGFVDAHNGGHGNAFGQSCGHGPASNKNHIIRVTGGTLLATVTYGSGPPRLLEIGARLGYTIITGGSVRVSNVNMFQGFGDTAYNTQGVETWDDVVRIAGGDPNDPVAADRKYLPDTDKVQMLTIDLSSEFGTGENKTVPITKWKLEVDNQTQDYGAPSYLNEGQLYLWLPKSATGKNVTVTMSYRDDAGEEHHIEPMYVEEVGGSAGSTLKRYIDIIIDKLPDDQKEYFSGLSKDYDGLEFEMFNVGENPIDTSPFEANGKILDDPDAVEVSYQAYAAIGDELPIEGAPVIKEGKMPADSGVFKFQLVSKEHATGTFGNAYWGHRITGWSEVRKVPAVLKIAEKDGTAWVRLKKQGDGSYGYELVKETDKDPGTHLRVAFTVRSAKGTAVTCKAPTGKFQVLIDGKPVGEPVPLTEEAMEKAPGSSLTIKEGAKEKDENTSAAIAGEANRWETQVEYFLDPTNLDGALDVLGTSGQGNTHEVTVRYIPDKNYVEGTEESPEDERTEASKPTTIVPVKPEGTVAPDDPDKVEVEDTPDPAPGPGGTDPDNPTGKMQVVRKTINVSYGDFHRADAEVDDFFKMAITSNSSAPGGFTTSNTAVADLVRGEDGNPVLDEDGKLQIQVNSCGTSVITLEQKANALFTGIKYILTVNVTPDPSLKPQIQIRLTWRNLTALGEAAGEPAAALAARGLAALAAGEGEALAASARTAPDRAITPPRPGDVIEYTVTGLNLTPGSAWQAAELKDAIDARLSFDAKSVEIASNYATHSDKYDLGTAAFYNGFDWDGLGWADVEPSDFSYVAPTLTKGVGTVYGGQSTSVRFRATVGENEGLGDRPEDGRLPEITNEPSGSGGYGKDEDDLAPGEEPVPPEALVPDADIVVVGAGDKDPDTGKFPPAAPTPVLPKDPPAADIQTTVKVELKEHTEEHDGDRFMVGDTLQV</sequence>
<organism evidence="2 3">
    <name type="scientific">Adlercreutzia muris</name>
    <dbReference type="NCBI Taxonomy" id="1796610"/>
    <lineage>
        <taxon>Bacteria</taxon>
        <taxon>Bacillati</taxon>
        <taxon>Actinomycetota</taxon>
        <taxon>Coriobacteriia</taxon>
        <taxon>Eggerthellales</taxon>
        <taxon>Eggerthellaceae</taxon>
        <taxon>Adlercreutzia</taxon>
    </lineage>
</organism>
<name>A0A7C8FPL0_9ACTN</name>
<feature type="region of interest" description="Disordered" evidence="1">
    <location>
        <begin position="1195"/>
        <end position="1279"/>
    </location>
</feature>
<keyword evidence="3" id="KW-1185">Reference proteome</keyword>
<reference evidence="2 3" key="1">
    <citation type="submission" date="2019-09" db="EMBL/GenBank/DDBJ databases">
        <title>Whole genome shotgun sequencing (WGS) of Ellagibacter isourolithinifaciens DSM 104140(T) and Adlercreutzia muris DSM 29508(T).</title>
        <authorList>
            <person name="Stoll D.A."/>
            <person name="Danylec N."/>
            <person name="Huch M."/>
        </authorList>
    </citation>
    <scope>NUCLEOTIDE SEQUENCE [LARGE SCALE GENOMIC DNA]</scope>
    <source>
        <strain evidence="2 3">DSM 29508</strain>
    </source>
</reference>
<gene>
    <name evidence="2" type="ORF">F8D48_04250</name>
</gene>